<feature type="compositionally biased region" description="Basic residues" evidence="4">
    <location>
        <begin position="301"/>
        <end position="311"/>
    </location>
</feature>
<dbReference type="GO" id="GO:0005739">
    <property type="term" value="C:mitochondrion"/>
    <property type="evidence" value="ECO:0007669"/>
    <property type="project" value="TreeGrafter"/>
</dbReference>
<feature type="compositionally biased region" description="Acidic residues" evidence="4">
    <location>
        <begin position="223"/>
        <end position="241"/>
    </location>
</feature>
<dbReference type="Proteomes" id="UP000620124">
    <property type="component" value="Unassembled WGS sequence"/>
</dbReference>
<dbReference type="OrthoDB" id="21573at2759"/>
<comment type="caution">
    <text evidence="5">The sequence shown here is derived from an EMBL/GenBank/DDBJ whole genome shotgun (WGS) entry which is preliminary data.</text>
</comment>
<keyword evidence="2" id="KW-0396">Initiation factor</keyword>
<name>A0A8H6WY55_9AGAR</name>
<dbReference type="EMBL" id="JACAZI010000032">
    <property type="protein sequence ID" value="KAF7330843.1"/>
    <property type="molecule type" value="Genomic_DNA"/>
</dbReference>
<accession>A0A8H6WY55</accession>
<evidence type="ECO:0000256" key="3">
    <source>
        <dbReference type="ARBA" id="ARBA00022917"/>
    </source>
</evidence>
<feature type="region of interest" description="Disordered" evidence="4">
    <location>
        <begin position="222"/>
        <end position="311"/>
    </location>
</feature>
<comment type="similarity">
    <text evidence="1">Belongs to the IF-3 family.</text>
</comment>
<dbReference type="PANTHER" id="PTHR10938:SF0">
    <property type="entry name" value="TRANSLATION INITIATION FACTOR IF-3, MITOCHONDRIAL"/>
    <property type="match status" value="1"/>
</dbReference>
<sequence>MNTFSAFRLAARTLLRPGRHPAHFPCLDRVHVRFLKQKARATRLRDEHIPYAEVSLVEDDNTLVKTSLKRLLKSVNRKEEWVELVAETPEPVVKIINKKEAIATQKKAKERQREVARKNIVKEVQLTWGSEQGDLEHKITRIRSYLEMGAKVDIVFSTKSNKGSPPPVKAQQAKVQSTIDDLADISKEWKPVEWRKNMAAIFLRGIVDEGRKLTSEQMKLAEEEGIGEAEPVELDESEGEPETAPAHSTPPPPPPRLSPQPAQPEKPKDLGFTPPLPPPLDPQAVEYLPIKRRNPLSGMKKEKKYGKRSVG</sequence>
<protein>
    <recommendedName>
        <fullName evidence="7">Translation initiation factor 3 N-terminal domain-containing protein</fullName>
    </recommendedName>
</protein>
<reference evidence="5" key="1">
    <citation type="submission" date="2020-05" db="EMBL/GenBank/DDBJ databases">
        <title>Mycena genomes resolve the evolution of fungal bioluminescence.</title>
        <authorList>
            <person name="Tsai I.J."/>
        </authorList>
    </citation>
    <scope>NUCLEOTIDE SEQUENCE</scope>
    <source>
        <strain evidence="5">CCC161011</strain>
    </source>
</reference>
<dbReference type="GO" id="GO:0043022">
    <property type="term" value="F:ribosome binding"/>
    <property type="evidence" value="ECO:0007669"/>
    <property type="project" value="TreeGrafter"/>
</dbReference>
<dbReference type="SUPFAM" id="SSF55200">
    <property type="entry name" value="Translation initiation factor IF3, C-terminal domain"/>
    <property type="match status" value="1"/>
</dbReference>
<gene>
    <name evidence="5" type="ORF">MVEN_02423600</name>
</gene>
<evidence type="ECO:0000313" key="6">
    <source>
        <dbReference type="Proteomes" id="UP000620124"/>
    </source>
</evidence>
<dbReference type="AlphaFoldDB" id="A0A8H6WY55"/>
<evidence type="ECO:0000256" key="1">
    <source>
        <dbReference type="ARBA" id="ARBA00005439"/>
    </source>
</evidence>
<feature type="compositionally biased region" description="Pro residues" evidence="4">
    <location>
        <begin position="248"/>
        <end position="264"/>
    </location>
</feature>
<dbReference type="PANTHER" id="PTHR10938">
    <property type="entry name" value="TRANSLATION INITIATION FACTOR IF-3"/>
    <property type="match status" value="1"/>
</dbReference>
<dbReference type="GO" id="GO:0003743">
    <property type="term" value="F:translation initiation factor activity"/>
    <property type="evidence" value="ECO:0007669"/>
    <property type="project" value="UniProtKB-KW"/>
</dbReference>
<keyword evidence="6" id="KW-1185">Reference proteome</keyword>
<keyword evidence="3" id="KW-0648">Protein biosynthesis</keyword>
<proteinExistence type="inferred from homology"/>
<dbReference type="InterPro" id="IPR001288">
    <property type="entry name" value="Translation_initiation_fac_3"/>
</dbReference>
<dbReference type="InterPro" id="IPR036788">
    <property type="entry name" value="T_IF-3_C_sf"/>
</dbReference>
<dbReference type="Gene3D" id="3.30.110.10">
    <property type="entry name" value="Translation initiation factor 3 (IF-3), C-terminal domain"/>
    <property type="match status" value="1"/>
</dbReference>
<dbReference type="GO" id="GO:0070124">
    <property type="term" value="P:mitochondrial translational initiation"/>
    <property type="evidence" value="ECO:0007669"/>
    <property type="project" value="TreeGrafter"/>
</dbReference>
<evidence type="ECO:0000256" key="4">
    <source>
        <dbReference type="SAM" id="MobiDB-lite"/>
    </source>
</evidence>
<evidence type="ECO:0000313" key="5">
    <source>
        <dbReference type="EMBL" id="KAF7330843.1"/>
    </source>
</evidence>
<organism evidence="5 6">
    <name type="scientific">Mycena venus</name>
    <dbReference type="NCBI Taxonomy" id="2733690"/>
    <lineage>
        <taxon>Eukaryota</taxon>
        <taxon>Fungi</taxon>
        <taxon>Dikarya</taxon>
        <taxon>Basidiomycota</taxon>
        <taxon>Agaricomycotina</taxon>
        <taxon>Agaricomycetes</taxon>
        <taxon>Agaricomycetidae</taxon>
        <taxon>Agaricales</taxon>
        <taxon>Marasmiineae</taxon>
        <taxon>Mycenaceae</taxon>
        <taxon>Mycena</taxon>
    </lineage>
</organism>
<evidence type="ECO:0000256" key="2">
    <source>
        <dbReference type="ARBA" id="ARBA00022540"/>
    </source>
</evidence>
<evidence type="ECO:0008006" key="7">
    <source>
        <dbReference type="Google" id="ProtNLM"/>
    </source>
</evidence>
<dbReference type="GO" id="GO:0032790">
    <property type="term" value="P:ribosome disassembly"/>
    <property type="evidence" value="ECO:0007669"/>
    <property type="project" value="TreeGrafter"/>
</dbReference>